<dbReference type="HAMAP" id="MF_00258">
    <property type="entry name" value="Glu_racemase"/>
    <property type="match status" value="1"/>
</dbReference>
<dbReference type="NCBIfam" id="TIGR00067">
    <property type="entry name" value="glut_race"/>
    <property type="match status" value="1"/>
</dbReference>
<accession>A0A0F4HB03</accession>
<dbReference type="PATRIC" id="fig|1613.32.peg.2081"/>
<dbReference type="Pfam" id="PF01177">
    <property type="entry name" value="Asp_Glu_race"/>
    <property type="match status" value="1"/>
</dbReference>
<dbReference type="GeneID" id="83715160"/>
<dbReference type="RefSeq" id="WP_003686045.1">
    <property type="nucleotide sequence ID" value="NZ_CALYNE010000003.1"/>
</dbReference>
<dbReference type="GO" id="GO:0008360">
    <property type="term" value="P:regulation of cell shape"/>
    <property type="evidence" value="ECO:0007669"/>
    <property type="project" value="UniProtKB-KW"/>
</dbReference>
<dbReference type="OrthoDB" id="9801055at2"/>
<name>A0A0F4HB03_LIMFE</name>
<dbReference type="InterPro" id="IPR018187">
    <property type="entry name" value="Asp/Glu_racemase_AS_1"/>
</dbReference>
<evidence type="ECO:0000256" key="4">
    <source>
        <dbReference type="ARBA" id="ARBA00022984"/>
    </source>
</evidence>
<dbReference type="UniPathway" id="UPA00219"/>
<evidence type="ECO:0000256" key="7">
    <source>
        <dbReference type="ARBA" id="ARBA00070053"/>
    </source>
</evidence>
<protein>
    <recommendedName>
        <fullName evidence="7 8">Glutamate racemase</fullName>
        <ecNumber evidence="2 8">5.1.1.3</ecNumber>
    </recommendedName>
</protein>
<dbReference type="Gene3D" id="3.40.50.1860">
    <property type="match status" value="2"/>
</dbReference>
<dbReference type="PROSITE" id="PS00923">
    <property type="entry name" value="ASP_GLU_RACEMASE_1"/>
    <property type="match status" value="1"/>
</dbReference>
<feature type="binding site" evidence="8">
    <location>
        <begin position="42"/>
        <end position="43"/>
    </location>
    <ligand>
        <name>substrate</name>
    </ligand>
</feature>
<dbReference type="EMBL" id="WHJL01000002">
    <property type="protein sequence ID" value="MPQ34432.1"/>
    <property type="molecule type" value="Genomic_DNA"/>
</dbReference>
<evidence type="ECO:0000256" key="8">
    <source>
        <dbReference type="HAMAP-Rule" id="MF_00258"/>
    </source>
</evidence>
<dbReference type="Proteomes" id="UP000185427">
    <property type="component" value="Chromosome"/>
</dbReference>
<organism evidence="10 12">
    <name type="scientific">Limosilactobacillus fermentum</name>
    <name type="common">Lactobacillus fermentum</name>
    <dbReference type="NCBI Taxonomy" id="1613"/>
    <lineage>
        <taxon>Bacteria</taxon>
        <taxon>Bacillati</taxon>
        <taxon>Bacillota</taxon>
        <taxon>Bacilli</taxon>
        <taxon>Lactobacillales</taxon>
        <taxon>Lactobacillaceae</taxon>
        <taxon>Limosilactobacillus</taxon>
    </lineage>
</organism>
<evidence type="ECO:0000256" key="1">
    <source>
        <dbReference type="ARBA" id="ARBA00001602"/>
    </source>
</evidence>
<evidence type="ECO:0000313" key="12">
    <source>
        <dbReference type="Proteomes" id="UP000466799"/>
    </source>
</evidence>
<dbReference type="InterPro" id="IPR033134">
    <property type="entry name" value="Asp/Glu_racemase_AS_2"/>
</dbReference>
<dbReference type="InterPro" id="IPR004391">
    <property type="entry name" value="Glu_race"/>
</dbReference>
<evidence type="ECO:0000313" key="11">
    <source>
        <dbReference type="Proteomes" id="UP000185427"/>
    </source>
</evidence>
<comment type="pathway">
    <text evidence="8">Cell wall biogenesis; peptidoglycan biosynthesis.</text>
</comment>
<dbReference type="SUPFAM" id="SSF53681">
    <property type="entry name" value="Aspartate/glutamate racemase"/>
    <property type="match status" value="2"/>
</dbReference>
<dbReference type="FunFam" id="3.40.50.1860:FF:000002">
    <property type="entry name" value="Glutamate racemase"/>
    <property type="match status" value="1"/>
</dbReference>
<dbReference type="GO" id="GO:0008881">
    <property type="term" value="F:glutamate racemase activity"/>
    <property type="evidence" value="ECO:0007669"/>
    <property type="project" value="UniProtKB-UniRule"/>
</dbReference>
<reference evidence="9 11" key="1">
    <citation type="submission" date="2016-12" db="EMBL/GenBank/DDBJ databases">
        <title>Complete Genome Sequence of Lactobacillus fermentum Strain SNUV175, a Probiotic for Treatment of Bacterial Vaginosis.</title>
        <authorList>
            <person name="Lee S."/>
            <person name="You H.J."/>
            <person name="Kwon B."/>
            <person name="Ko G."/>
        </authorList>
    </citation>
    <scope>NUCLEOTIDE SEQUENCE [LARGE SCALE GENOMIC DNA]</scope>
    <source>
        <strain evidence="9 11">SNUV175</strain>
    </source>
</reference>
<feature type="binding site" evidence="8">
    <location>
        <begin position="185"/>
        <end position="186"/>
    </location>
    <ligand>
        <name>substrate</name>
    </ligand>
</feature>
<proteinExistence type="inferred from homology"/>
<dbReference type="AlphaFoldDB" id="A0A0F4HB03"/>
<feature type="active site" description="Proton donor/acceptor" evidence="8">
    <location>
        <position position="73"/>
    </location>
</feature>
<evidence type="ECO:0000256" key="3">
    <source>
        <dbReference type="ARBA" id="ARBA00022960"/>
    </source>
</evidence>
<keyword evidence="4 8" id="KW-0573">Peptidoglycan synthesis</keyword>
<comment type="catalytic activity">
    <reaction evidence="1 8">
        <text>L-glutamate = D-glutamate</text>
        <dbReference type="Rhea" id="RHEA:12813"/>
        <dbReference type="ChEBI" id="CHEBI:29985"/>
        <dbReference type="ChEBI" id="CHEBI:29986"/>
        <dbReference type="EC" id="5.1.1.3"/>
    </reaction>
</comment>
<dbReference type="GO" id="GO:0042802">
    <property type="term" value="F:identical protein binding"/>
    <property type="evidence" value="ECO:0007669"/>
    <property type="project" value="UniProtKB-ARBA"/>
</dbReference>
<comment type="similarity">
    <text evidence="8">Belongs to the aspartate/glutamate racemases family.</text>
</comment>
<feature type="active site" description="Proton donor/acceptor" evidence="8">
    <location>
        <position position="184"/>
    </location>
</feature>
<dbReference type="GO" id="GO:0071555">
    <property type="term" value="P:cell wall organization"/>
    <property type="evidence" value="ECO:0007669"/>
    <property type="project" value="UniProtKB-KW"/>
</dbReference>
<evidence type="ECO:0000313" key="10">
    <source>
        <dbReference type="EMBL" id="MPQ34432.1"/>
    </source>
</evidence>
<sequence>MDNRPIGVMDSGLGGLSVVRVIQQKLPNEEVIFVGDQGHFPYGTKDQAEVRQLALSIGAFLLKHDVKMMVVACNTATAAALPALQAALPIPVIGVIEPGARAALAQDKKGPIGVIATTATTTAGAYPATIERLAPGTPVIAKATQPMVEIVEHGQTETAKAQEVVSEQLMTFKEHPVKTLIMGCTHFPFLAPEISKAVGPTVALVDPAKETVATAKSWLEQHQAMGNHAHPNYHLYSTGNLPDLRAGVNKWLLSGHFDLGTAQIEEGD</sequence>
<reference evidence="10 12" key="2">
    <citation type="submission" date="2019-10" db="EMBL/GenBank/DDBJ databases">
        <title>Genome Sequencing and assembly of Lactobacillus fermentum I2, a lactic acid bacteria.</title>
        <authorList>
            <person name="Lopes L.S."/>
            <person name="Persinoti G.F."/>
            <person name="Riano-Pachon D.M."/>
            <person name="Labate C.A."/>
        </authorList>
    </citation>
    <scope>NUCLEOTIDE SEQUENCE [LARGE SCALE GENOMIC DNA]</scope>
    <source>
        <strain evidence="10 12">I2</strain>
    </source>
</reference>
<dbReference type="Proteomes" id="UP000466799">
    <property type="component" value="Unassembled WGS sequence"/>
</dbReference>
<feature type="binding site" evidence="8">
    <location>
        <begin position="74"/>
        <end position="75"/>
    </location>
    <ligand>
        <name>substrate</name>
    </ligand>
</feature>
<evidence type="ECO:0000256" key="5">
    <source>
        <dbReference type="ARBA" id="ARBA00023235"/>
    </source>
</evidence>
<gene>
    <name evidence="8" type="primary">murI</name>
    <name evidence="9" type="ORF">BUW47_02260</name>
    <name evidence="10" type="ORF">GC247_00480</name>
</gene>
<dbReference type="PANTHER" id="PTHR21198">
    <property type="entry name" value="GLUTAMATE RACEMASE"/>
    <property type="match status" value="1"/>
</dbReference>
<evidence type="ECO:0000256" key="6">
    <source>
        <dbReference type="ARBA" id="ARBA00023316"/>
    </source>
</evidence>
<dbReference type="PANTHER" id="PTHR21198:SF2">
    <property type="entry name" value="GLUTAMATE RACEMASE"/>
    <property type="match status" value="1"/>
</dbReference>
<dbReference type="EC" id="5.1.1.3" evidence="2 8"/>
<keyword evidence="6 8" id="KW-0961">Cell wall biogenesis/degradation</keyword>
<comment type="function">
    <text evidence="8">Provides the (R)-glutamate required for cell wall biosynthesis.</text>
</comment>
<dbReference type="GO" id="GO:0009252">
    <property type="term" value="P:peptidoglycan biosynthetic process"/>
    <property type="evidence" value="ECO:0007669"/>
    <property type="project" value="UniProtKB-UniRule"/>
</dbReference>
<keyword evidence="5 8" id="KW-0413">Isomerase</keyword>
<dbReference type="EMBL" id="CP019030">
    <property type="protein sequence ID" value="APU45337.1"/>
    <property type="molecule type" value="Genomic_DNA"/>
</dbReference>
<keyword evidence="3 8" id="KW-0133">Cell shape</keyword>
<dbReference type="InterPro" id="IPR015942">
    <property type="entry name" value="Asp/Glu/hydantoin_racemase"/>
</dbReference>
<dbReference type="InterPro" id="IPR001920">
    <property type="entry name" value="Asp/Glu_race"/>
</dbReference>
<evidence type="ECO:0000256" key="2">
    <source>
        <dbReference type="ARBA" id="ARBA00013090"/>
    </source>
</evidence>
<evidence type="ECO:0000313" key="9">
    <source>
        <dbReference type="EMBL" id="APU45337.1"/>
    </source>
</evidence>
<dbReference type="PROSITE" id="PS00924">
    <property type="entry name" value="ASP_GLU_RACEMASE_2"/>
    <property type="match status" value="1"/>
</dbReference>
<feature type="binding site" evidence="8">
    <location>
        <begin position="10"/>
        <end position="11"/>
    </location>
    <ligand>
        <name>substrate</name>
    </ligand>
</feature>